<dbReference type="InterPro" id="IPR001148">
    <property type="entry name" value="CA_dom"/>
</dbReference>
<keyword evidence="5" id="KW-1185">Reference proteome</keyword>
<evidence type="ECO:0000256" key="2">
    <source>
        <dbReference type="SAM" id="SignalP"/>
    </source>
</evidence>
<comment type="caution">
    <text evidence="4">The sequence shown here is derived from an EMBL/GenBank/DDBJ whole genome shotgun (WGS) entry which is preliminary data.</text>
</comment>
<comment type="similarity">
    <text evidence="1">Belongs to the alpha-carbonic anhydrase family.</text>
</comment>
<dbReference type="SUPFAM" id="SSF51069">
    <property type="entry name" value="Carbonic anhydrase"/>
    <property type="match status" value="1"/>
</dbReference>
<reference evidence="4" key="1">
    <citation type="journal article" date="2023" name="Science">
        <title>Genome structures resolve the early diversification of teleost fishes.</title>
        <authorList>
            <person name="Parey E."/>
            <person name="Louis A."/>
            <person name="Montfort J."/>
            <person name="Bouchez O."/>
            <person name="Roques C."/>
            <person name="Iampietro C."/>
            <person name="Lluch J."/>
            <person name="Castinel A."/>
            <person name="Donnadieu C."/>
            <person name="Desvignes T."/>
            <person name="Floi Bucao C."/>
            <person name="Jouanno E."/>
            <person name="Wen M."/>
            <person name="Mejri S."/>
            <person name="Dirks R."/>
            <person name="Jansen H."/>
            <person name="Henkel C."/>
            <person name="Chen W.J."/>
            <person name="Zahm M."/>
            <person name="Cabau C."/>
            <person name="Klopp C."/>
            <person name="Thompson A.W."/>
            <person name="Robinson-Rechavi M."/>
            <person name="Braasch I."/>
            <person name="Lecointre G."/>
            <person name="Bobe J."/>
            <person name="Postlethwait J.H."/>
            <person name="Berthelot C."/>
            <person name="Roest Crollius H."/>
            <person name="Guiguen Y."/>
        </authorList>
    </citation>
    <scope>NUCLEOTIDE SEQUENCE</scope>
    <source>
        <strain evidence="4">NC1722</strain>
    </source>
</reference>
<organism evidence="4 5">
    <name type="scientific">Aldrovandia affinis</name>
    <dbReference type="NCBI Taxonomy" id="143900"/>
    <lineage>
        <taxon>Eukaryota</taxon>
        <taxon>Metazoa</taxon>
        <taxon>Chordata</taxon>
        <taxon>Craniata</taxon>
        <taxon>Vertebrata</taxon>
        <taxon>Euteleostomi</taxon>
        <taxon>Actinopterygii</taxon>
        <taxon>Neopterygii</taxon>
        <taxon>Teleostei</taxon>
        <taxon>Notacanthiformes</taxon>
        <taxon>Halosauridae</taxon>
        <taxon>Aldrovandia</taxon>
    </lineage>
</organism>
<dbReference type="AlphaFoldDB" id="A0AAD7RML7"/>
<sequence length="209" mass="23342">MEVSVSRSFLLLAHLFLTCEIADVAHGYLRTQRKFTEDIDWSYAGTLNQKNWAKKYPSCNSAKQSPINIDEDLAPVRVQFQQLRFEGWDVETPGTTTIQNDGKTVAVDLTGEYYLSGGGLRSRVKVGRMAFHWGRCNASSNGSEHSLDGIKFPLEMQILCFEAQRFKSVDDALKGGGRITALSVLFKVGQEDRQGSHVCRIYQPMGSTP</sequence>
<feature type="chain" id="PRO_5042015883" description="Alpha-carbonic anhydrase domain-containing protein" evidence="2">
    <location>
        <begin position="28"/>
        <end position="209"/>
    </location>
</feature>
<feature type="signal peptide" evidence="2">
    <location>
        <begin position="1"/>
        <end position="27"/>
    </location>
</feature>
<keyword evidence="2" id="KW-0732">Signal</keyword>
<proteinExistence type="inferred from homology"/>
<dbReference type="Gene3D" id="3.10.200.10">
    <property type="entry name" value="Alpha carbonic anhydrase"/>
    <property type="match status" value="1"/>
</dbReference>
<evidence type="ECO:0000313" key="4">
    <source>
        <dbReference type="EMBL" id="KAJ8386974.1"/>
    </source>
</evidence>
<dbReference type="PANTHER" id="PTHR18952:SF84">
    <property type="entry name" value="CARBONIC ANHYDRASE 14"/>
    <property type="match status" value="1"/>
</dbReference>
<accession>A0AAD7RML7</accession>
<evidence type="ECO:0000313" key="5">
    <source>
        <dbReference type="Proteomes" id="UP001221898"/>
    </source>
</evidence>
<dbReference type="EMBL" id="JAINUG010000219">
    <property type="protein sequence ID" value="KAJ8386974.1"/>
    <property type="molecule type" value="Genomic_DNA"/>
</dbReference>
<gene>
    <name evidence="4" type="ORF">AAFF_G00161510</name>
</gene>
<protein>
    <recommendedName>
        <fullName evidence="3">Alpha-carbonic anhydrase domain-containing protein</fullName>
    </recommendedName>
</protein>
<feature type="domain" description="Alpha-carbonic anhydrase" evidence="3">
    <location>
        <begin position="39"/>
        <end position="209"/>
    </location>
</feature>
<name>A0AAD7RML7_9TELE</name>
<dbReference type="PROSITE" id="PS51144">
    <property type="entry name" value="ALPHA_CA_2"/>
    <property type="match status" value="1"/>
</dbReference>
<evidence type="ECO:0000256" key="1">
    <source>
        <dbReference type="ARBA" id="ARBA00010718"/>
    </source>
</evidence>
<dbReference type="GO" id="GO:0004089">
    <property type="term" value="F:carbonate dehydratase activity"/>
    <property type="evidence" value="ECO:0007669"/>
    <property type="project" value="InterPro"/>
</dbReference>
<dbReference type="PANTHER" id="PTHR18952">
    <property type="entry name" value="CARBONIC ANHYDRASE"/>
    <property type="match status" value="1"/>
</dbReference>
<dbReference type="InterPro" id="IPR036398">
    <property type="entry name" value="CA_dom_sf"/>
</dbReference>
<dbReference type="GO" id="GO:0005886">
    <property type="term" value="C:plasma membrane"/>
    <property type="evidence" value="ECO:0007669"/>
    <property type="project" value="TreeGrafter"/>
</dbReference>
<evidence type="ECO:0000259" key="3">
    <source>
        <dbReference type="PROSITE" id="PS51144"/>
    </source>
</evidence>
<dbReference type="InterPro" id="IPR023561">
    <property type="entry name" value="Carbonic_anhydrase_a-class"/>
</dbReference>
<dbReference type="SMART" id="SM01057">
    <property type="entry name" value="Carb_anhydrase"/>
    <property type="match status" value="1"/>
</dbReference>
<dbReference type="Pfam" id="PF00194">
    <property type="entry name" value="Carb_anhydrase"/>
    <property type="match status" value="1"/>
</dbReference>
<dbReference type="Proteomes" id="UP001221898">
    <property type="component" value="Unassembled WGS sequence"/>
</dbReference>
<dbReference type="GO" id="GO:0008270">
    <property type="term" value="F:zinc ion binding"/>
    <property type="evidence" value="ECO:0007669"/>
    <property type="project" value="InterPro"/>
</dbReference>